<evidence type="ECO:0000256" key="1">
    <source>
        <dbReference type="ARBA" id="ARBA00004123"/>
    </source>
</evidence>
<dbReference type="InterPro" id="IPR011989">
    <property type="entry name" value="ARM-like"/>
</dbReference>
<evidence type="ECO:0000313" key="11">
    <source>
        <dbReference type="RefSeq" id="XP_021282136.1"/>
    </source>
</evidence>
<dbReference type="InterPro" id="IPR000357">
    <property type="entry name" value="HEAT"/>
</dbReference>
<dbReference type="PANTHER" id="PTHR10527">
    <property type="entry name" value="IMPORTIN BETA"/>
    <property type="match status" value="1"/>
</dbReference>
<keyword evidence="8" id="KW-1133">Transmembrane helix</keyword>
<accession>A0A6J1A5W4</accession>
<dbReference type="Gene3D" id="1.25.10.10">
    <property type="entry name" value="Leucine-rich Repeat Variant"/>
    <property type="match status" value="1"/>
</dbReference>
<evidence type="ECO:0000256" key="8">
    <source>
        <dbReference type="SAM" id="Phobius"/>
    </source>
</evidence>
<dbReference type="GeneID" id="110415008"/>
<dbReference type="InterPro" id="IPR040122">
    <property type="entry name" value="Importin_beta"/>
</dbReference>
<keyword evidence="3" id="KW-0813">Transport</keyword>
<keyword evidence="4" id="KW-0963">Cytoplasm</keyword>
<keyword evidence="7" id="KW-0539">Nucleus</keyword>
<evidence type="ECO:0000256" key="5">
    <source>
        <dbReference type="ARBA" id="ARBA00022737"/>
    </source>
</evidence>
<keyword evidence="6" id="KW-0653">Protein transport</keyword>
<dbReference type="InterPro" id="IPR016024">
    <property type="entry name" value="ARM-type_fold"/>
</dbReference>
<dbReference type="OrthoDB" id="543373at2759"/>
<dbReference type="AlphaFoldDB" id="A0A6J1A5W4"/>
<feature type="transmembrane region" description="Helical" evidence="8">
    <location>
        <begin position="1011"/>
        <end position="1032"/>
    </location>
</feature>
<evidence type="ECO:0000256" key="7">
    <source>
        <dbReference type="ARBA" id="ARBA00023242"/>
    </source>
</evidence>
<dbReference type="Proteomes" id="UP000504621">
    <property type="component" value="Unplaced"/>
</dbReference>
<sequence length="1034" mass="118619">MEARTASISNSFAAHFQELDHILADLSKFEQLISQISSNKDKFRFLFTLLKESRVDSLCLGLCKLIYYEPYTYLQVTSCFNEIFNSPCFFFTSESTIKKMKDTLLVFFESHVSDPFQNHVSNSSAIIFKTVSEFYTTGQWPELLNIMFQYMKRVECRQENVLMLFKNIAEKGNSGRIISHLPTFRSIFSEHMGRHMNLNINSDTNLRITAMSASISLIEFVLTEDTVKDFQCLLRLMMKILTDGVNFGLDSMAEDCLELLIKLARINPNFFEGQLGKVLQLMLKISIEDRGDISHSAIEFLMSLAEKAPDMIRKETQFVKRLFEELIYWLSHIKDDDGRLWEYTNSLFGKDCLRRLCILLDDSIFQWILRLLSYLWRSSKWEERHACLIAIPIISKGYLKMKQENFEELVTMVLESCHDSHPQVKFAAINSIKELFVCLDLFLEYRCEDIVVLTLLDFLNDFQNYQLQERAASVVLNFSEDGTLNIIAPWLDRIVTGVFILFQSEWQMVQEGALITLLSVTHALWEHWQRHCPGPYPKKFLNRLEGLVRAHYNDVMPQLQAILVDAINQSKHMLRAKAMEFILLSGLAVREVGQITGILMSLEGFQMELDDLLLGLMLQVWVKLFNRLQQDFLPYLSSFIPFLLQFVQLKPDISTTSSDEERIWIWDLKVGACEMLVDFAHCFNEEFFPWIDQVTTTLVPLLKFYVHKGVRAAAFAAMLSLLRLAGKKGQSQGHNITYLKQLIDDIMPALLEALHKELQVEICVRMLNSLNECIQIAGPFLDKGRVRCIFDVIKQVIRGSSAGIQESAGRANAEGFDAEKGKKVVGHTDFDAEKEKKVLGHTDFDAEKGKQVLGPVGNLLGTLIITFKASFLPFFQELTSYVIPMWSKDKSAEEKLFPILIFDHVVEHCHKAALKYYDTYLPFLLEACNDENPAVRQAAINGVGVCAEFGGSVFKPYIPGCGANGYAWPEMGVVFGLFDAVFSMFIIDLLLLLLLVFWVFISFYRFYQSCLWLYSLSLDSLCFSIFGFVCIFSI</sequence>
<reference evidence="11" key="1">
    <citation type="submission" date="2025-08" db="UniProtKB">
        <authorList>
            <consortium name="RefSeq"/>
        </authorList>
    </citation>
    <scope>IDENTIFICATION</scope>
    <source>
        <tissue evidence="11">Leaf</tissue>
    </source>
</reference>
<feature type="domain" description="IPO4/5-like TPR repeats" evidence="9">
    <location>
        <begin position="136"/>
        <end position="281"/>
    </location>
</feature>
<dbReference type="GO" id="GO:0005634">
    <property type="term" value="C:nucleus"/>
    <property type="evidence" value="ECO:0007669"/>
    <property type="project" value="UniProtKB-SubCell"/>
</dbReference>
<keyword evidence="8" id="KW-0812">Transmembrane</keyword>
<evidence type="ECO:0000259" key="9">
    <source>
        <dbReference type="Pfam" id="PF25780"/>
    </source>
</evidence>
<organism evidence="10 11">
    <name type="scientific">Herrania umbratica</name>
    <dbReference type="NCBI Taxonomy" id="108875"/>
    <lineage>
        <taxon>Eukaryota</taxon>
        <taxon>Viridiplantae</taxon>
        <taxon>Streptophyta</taxon>
        <taxon>Embryophyta</taxon>
        <taxon>Tracheophyta</taxon>
        <taxon>Spermatophyta</taxon>
        <taxon>Magnoliopsida</taxon>
        <taxon>eudicotyledons</taxon>
        <taxon>Gunneridae</taxon>
        <taxon>Pentapetalae</taxon>
        <taxon>rosids</taxon>
        <taxon>malvids</taxon>
        <taxon>Malvales</taxon>
        <taxon>Malvaceae</taxon>
        <taxon>Byttnerioideae</taxon>
        <taxon>Herrania</taxon>
    </lineage>
</organism>
<evidence type="ECO:0000313" key="10">
    <source>
        <dbReference type="Proteomes" id="UP000504621"/>
    </source>
</evidence>
<comment type="subcellular location">
    <subcellularLocation>
        <location evidence="2">Cytoplasm</location>
    </subcellularLocation>
    <subcellularLocation>
        <location evidence="1">Nucleus</location>
    </subcellularLocation>
</comment>
<evidence type="ECO:0000256" key="6">
    <source>
        <dbReference type="ARBA" id="ARBA00022927"/>
    </source>
</evidence>
<keyword evidence="10" id="KW-1185">Reference proteome</keyword>
<gene>
    <name evidence="11" type="primary">LOC110415008</name>
</gene>
<name>A0A6J1A5W4_9ROSI</name>
<evidence type="ECO:0000256" key="2">
    <source>
        <dbReference type="ARBA" id="ARBA00004496"/>
    </source>
</evidence>
<dbReference type="GO" id="GO:0006606">
    <property type="term" value="P:protein import into nucleus"/>
    <property type="evidence" value="ECO:0007669"/>
    <property type="project" value="InterPro"/>
</dbReference>
<feature type="transmembrane region" description="Helical" evidence="8">
    <location>
        <begin position="980"/>
        <end position="1004"/>
    </location>
</feature>
<dbReference type="GO" id="GO:0005737">
    <property type="term" value="C:cytoplasm"/>
    <property type="evidence" value="ECO:0007669"/>
    <property type="project" value="UniProtKB-SubCell"/>
</dbReference>
<proteinExistence type="predicted"/>
<dbReference type="InterPro" id="IPR057672">
    <property type="entry name" value="TPR_IPO4/5"/>
</dbReference>
<protein>
    <submittedName>
        <fullName evidence="11">Importin-5-like isoform X1</fullName>
    </submittedName>
</protein>
<dbReference type="Pfam" id="PF25780">
    <property type="entry name" value="TPR_IPO5"/>
    <property type="match status" value="1"/>
</dbReference>
<keyword evidence="8" id="KW-0472">Membrane</keyword>
<dbReference type="SUPFAM" id="SSF48371">
    <property type="entry name" value="ARM repeat"/>
    <property type="match status" value="1"/>
</dbReference>
<dbReference type="Pfam" id="PF02985">
    <property type="entry name" value="HEAT"/>
    <property type="match status" value="1"/>
</dbReference>
<dbReference type="InterPro" id="IPR041653">
    <property type="entry name" value="Importin_rep_4"/>
</dbReference>
<evidence type="ECO:0000256" key="3">
    <source>
        <dbReference type="ARBA" id="ARBA00022448"/>
    </source>
</evidence>
<dbReference type="RefSeq" id="XP_021282136.1">
    <property type="nucleotide sequence ID" value="XM_021426461.1"/>
</dbReference>
<evidence type="ECO:0000256" key="4">
    <source>
        <dbReference type="ARBA" id="ARBA00022490"/>
    </source>
</evidence>
<keyword evidence="5" id="KW-0677">Repeat</keyword>
<dbReference type="Pfam" id="PF18808">
    <property type="entry name" value="Importin_rep_4"/>
    <property type="match status" value="1"/>
</dbReference>